<reference evidence="3" key="3">
    <citation type="submission" date="2018-03" db="EMBL/GenBank/DDBJ databases">
        <authorList>
            <person name="Keele B.F."/>
        </authorList>
    </citation>
    <scope>NUCLEOTIDE SEQUENCE [LARGE SCALE GENOMIC DNA]</scope>
    <source>
        <strain evidence="3">Gilliam</strain>
    </source>
</reference>
<keyword evidence="1" id="KW-0812">Transmembrane</keyword>
<dbReference type="InterPro" id="IPR039555">
    <property type="entry name" value="TraF/TrbB"/>
</dbReference>
<dbReference type="EMBL" id="LS398551">
    <property type="protein sequence ID" value="SPR10058.1"/>
    <property type="molecule type" value="Genomic_DNA"/>
</dbReference>
<name>A0A0F3M655_ORITS</name>
<dbReference type="RefSeq" id="WP_047221005.1">
    <property type="nucleotide sequence ID" value="NZ_LS398551.1"/>
</dbReference>
<evidence type="ECO:0000313" key="3">
    <source>
        <dbReference type="EMBL" id="SPR10058.1"/>
    </source>
</evidence>
<protein>
    <submittedName>
        <fullName evidence="3">Conjugal transfer protein</fullName>
    </submittedName>
    <submittedName>
        <fullName evidence="2">F plasmid transfer operon family protein</fullName>
    </submittedName>
</protein>
<keyword evidence="1" id="KW-0472">Membrane</keyword>
<dbReference type="EMBL" id="LANO01000058">
    <property type="protein sequence ID" value="KJV50982.1"/>
    <property type="molecule type" value="Genomic_DNA"/>
</dbReference>
<organism evidence="2 4">
    <name type="scientific">Orientia tsutsugamushi str. Gilliam</name>
    <dbReference type="NCBI Taxonomy" id="1359184"/>
    <lineage>
        <taxon>Bacteria</taxon>
        <taxon>Pseudomonadati</taxon>
        <taxon>Pseudomonadota</taxon>
        <taxon>Alphaproteobacteria</taxon>
        <taxon>Rickettsiales</taxon>
        <taxon>Rickettsiaceae</taxon>
        <taxon>Rickettsieae</taxon>
        <taxon>Orientia</taxon>
    </lineage>
</organism>
<dbReference type="Proteomes" id="UP000033769">
    <property type="component" value="Unassembled WGS sequence"/>
</dbReference>
<evidence type="ECO:0000313" key="4">
    <source>
        <dbReference type="Proteomes" id="UP000033769"/>
    </source>
</evidence>
<sequence length="248" mass="28424">MIPAFLGIERMNAIHLSVIIVLFGYLSIELATANSLPTEFLWYNDKHGHEPNDSTSKLIQSAHDHRIEGLKEQFNRAQRIALDNPMLENVITAQRLQKQIMEKAHKFATMWQLATLLDYQLINANEPANSLHKKLYQEKSEQKNDSKLKNIAKNWGLILQVKQDCLLCKAFMPIVQGFANKYAFQLLAVSKNNELLNKLNPEHVVPVLYSVASDGKKIYSVARGIISENKIIDNILAIDRYYHKLETR</sequence>
<accession>A0A0F3M655</accession>
<proteinExistence type="predicted"/>
<reference evidence="2 4" key="1">
    <citation type="submission" date="2015-02" db="EMBL/GenBank/DDBJ databases">
        <title>Genome Sequencing of Rickettsiales.</title>
        <authorList>
            <person name="Daugherty S.C."/>
            <person name="Su Q."/>
            <person name="Abolude K."/>
            <person name="Beier-Sexton M."/>
            <person name="Carlyon J.A."/>
            <person name="Carter R."/>
            <person name="Day N.P."/>
            <person name="Dumler S.J."/>
            <person name="Dyachenko V."/>
            <person name="Godinez A."/>
            <person name="Kurtti T.J."/>
            <person name="Lichay M."/>
            <person name="Mullins K.E."/>
            <person name="Ott S."/>
            <person name="Pappas-Brown V."/>
            <person name="Paris D.H."/>
            <person name="Patel P."/>
            <person name="Richards A.L."/>
            <person name="Sadzewicz L."/>
            <person name="Sears K."/>
            <person name="Seidman D."/>
            <person name="Sengamalay N."/>
            <person name="Stenos J."/>
            <person name="Tallon L.J."/>
            <person name="Vincent G."/>
            <person name="Fraser C.M."/>
            <person name="Munderloh U."/>
            <person name="Dunning-Hotopp J.C."/>
        </authorList>
    </citation>
    <scope>NUCLEOTIDE SEQUENCE [LARGE SCALE GENOMIC DNA]</scope>
    <source>
        <strain evidence="2 4">Gilliam</strain>
    </source>
</reference>
<dbReference type="AlphaFoldDB" id="A0A0F3M655"/>
<dbReference type="Pfam" id="PF13728">
    <property type="entry name" value="TraF"/>
    <property type="match status" value="1"/>
</dbReference>
<gene>
    <name evidence="3" type="primary">TrbL</name>
    <name evidence="3" type="synonym">VirB6|trbG</name>
    <name evidence="3" type="synonym">virB9</name>
    <name evidence="3" type="ORF">GILLIAM_02011</name>
    <name evidence="2" type="ORF">OTSGILL_2606</name>
</gene>
<dbReference type="SUPFAM" id="SSF52833">
    <property type="entry name" value="Thioredoxin-like"/>
    <property type="match status" value="1"/>
</dbReference>
<feature type="transmembrane region" description="Helical" evidence="1">
    <location>
        <begin position="12"/>
        <end position="28"/>
    </location>
</feature>
<keyword evidence="5" id="KW-1185">Reference proteome</keyword>
<evidence type="ECO:0000313" key="2">
    <source>
        <dbReference type="EMBL" id="KJV50982.1"/>
    </source>
</evidence>
<dbReference type="InterPro" id="IPR036249">
    <property type="entry name" value="Thioredoxin-like_sf"/>
</dbReference>
<dbReference type="Proteomes" id="UP000244959">
    <property type="component" value="Chromosome I"/>
</dbReference>
<evidence type="ECO:0000256" key="1">
    <source>
        <dbReference type="SAM" id="Phobius"/>
    </source>
</evidence>
<dbReference type="PATRIC" id="fig|1359184.3.peg.2526"/>
<evidence type="ECO:0000313" key="5">
    <source>
        <dbReference type="Proteomes" id="UP000244959"/>
    </source>
</evidence>
<reference evidence="5" key="2">
    <citation type="submission" date="2018-03" db="EMBL/GenBank/DDBJ databases">
        <authorList>
            <person name="Batty M. E."/>
            <person name="Batty M E."/>
        </authorList>
    </citation>
    <scope>NUCLEOTIDE SEQUENCE [LARGE SCALE GENOMIC DNA]</scope>
    <source>
        <strain evidence="5">Gilliam</strain>
    </source>
</reference>
<keyword evidence="1" id="KW-1133">Transmembrane helix</keyword>